<comment type="catalytic activity">
    <reaction evidence="1">
        <text>Endohydrolysis of (1-&gt;4)-alpha-D-glucosidic linkages in polysaccharides containing three or more (1-&gt;4)-alpha-linked D-glucose units.</text>
        <dbReference type="EC" id="3.2.1.1"/>
    </reaction>
</comment>
<evidence type="ECO:0000256" key="2">
    <source>
        <dbReference type="ARBA" id="ARBA00008061"/>
    </source>
</evidence>
<sequence>MSPLSVLPSLGSQGVAKAAARKEAVLFQGFGWESHKHEEGWWRHVKARVPDLKKAGCTHLWLPPPSQSVSPQVPAPPRLAAMQAGPAAARAQQQQQPGRPHPTGYMPGQLYNLDASKYGNKDDLRGERIDWGSWAITSNDPTFRGSGNADTGADYAAAPDLDHANPALRKALTEWLAWLQDHVGFGGWRLDFVKGYGAEFVDEYISKTVGRDALNVGEYWVDMSWNGSELAVNQDGARQALCNWIDANKMSSAAFDFPTKGILQEAVGKTQYWRLRDGQGKAPGLLGWWPEQAVTFTDNHDTGSSQQHWPFPGHLMGAGYAHVLTHPGMPCVFWEHYFDWGHELRETIDKLVQLRKRNNVLSDSKLEIKAAHHDLYFAVVDARVAVKLGPRMELGPLQPSKDQGWVVAASGKDFCVWEKSAGGRE</sequence>
<evidence type="ECO:0000256" key="6">
    <source>
        <dbReference type="ARBA" id="ARBA00030238"/>
    </source>
</evidence>
<dbReference type="InterPro" id="IPR017853">
    <property type="entry name" value="GH"/>
</dbReference>
<dbReference type="InterPro" id="IPR013780">
    <property type="entry name" value="Glyco_hydro_b"/>
</dbReference>
<evidence type="ECO:0000256" key="3">
    <source>
        <dbReference type="ARBA" id="ARBA00012595"/>
    </source>
</evidence>
<dbReference type="GO" id="GO:0005975">
    <property type="term" value="P:carbohydrate metabolic process"/>
    <property type="evidence" value="ECO:0007669"/>
    <property type="project" value="InterPro"/>
</dbReference>
<reference evidence="10 11" key="1">
    <citation type="journal article" date="2013" name="BMC Genomics">
        <title>Reconstruction of the lipid metabolism for the microalga Monoraphidium neglectum from its genome sequence reveals characteristics suitable for biofuel production.</title>
        <authorList>
            <person name="Bogen C."/>
            <person name="Al-Dilaimi A."/>
            <person name="Albersmeier A."/>
            <person name="Wichmann J."/>
            <person name="Grundmann M."/>
            <person name="Rupp O."/>
            <person name="Lauersen K.J."/>
            <person name="Blifernez-Klassen O."/>
            <person name="Kalinowski J."/>
            <person name="Goesmann A."/>
            <person name="Mussgnug J.H."/>
            <person name="Kruse O."/>
        </authorList>
    </citation>
    <scope>NUCLEOTIDE SEQUENCE [LARGE SCALE GENOMIC DNA]</scope>
    <source>
        <strain evidence="10 11">SAG 48.87</strain>
    </source>
</reference>
<name>A0A0D2LA94_9CHLO</name>
<evidence type="ECO:0000256" key="7">
    <source>
        <dbReference type="SAM" id="MobiDB-lite"/>
    </source>
</evidence>
<keyword evidence="4" id="KW-0378">Hydrolase</keyword>
<feature type="compositionally biased region" description="Low complexity" evidence="7">
    <location>
        <begin position="80"/>
        <end position="98"/>
    </location>
</feature>
<dbReference type="RefSeq" id="XP_013902698.1">
    <property type="nucleotide sequence ID" value="XM_014047244.1"/>
</dbReference>
<feature type="region of interest" description="Disordered" evidence="7">
    <location>
        <begin position="63"/>
        <end position="102"/>
    </location>
</feature>
<keyword evidence="11" id="KW-1185">Reference proteome</keyword>
<dbReference type="GeneID" id="25737162"/>
<dbReference type="SUPFAM" id="SSF51011">
    <property type="entry name" value="Glycosyl hydrolase domain"/>
    <property type="match status" value="1"/>
</dbReference>
<keyword evidence="5" id="KW-0326">Glycosidase</keyword>
<dbReference type="InterPro" id="IPR012850">
    <property type="entry name" value="A-amylase_bs_C"/>
</dbReference>
<proteinExistence type="inferred from homology"/>
<dbReference type="Gene3D" id="2.60.40.1180">
    <property type="entry name" value="Golgi alpha-mannosidase II"/>
    <property type="match status" value="1"/>
</dbReference>
<evidence type="ECO:0000313" key="11">
    <source>
        <dbReference type="Proteomes" id="UP000054498"/>
    </source>
</evidence>
<dbReference type="GO" id="GO:0004556">
    <property type="term" value="F:alpha-amylase activity"/>
    <property type="evidence" value="ECO:0007669"/>
    <property type="project" value="UniProtKB-EC"/>
</dbReference>
<dbReference type="STRING" id="145388.A0A0D2LA94"/>
<dbReference type="AlphaFoldDB" id="A0A0D2LA94"/>
<evidence type="ECO:0000313" key="10">
    <source>
        <dbReference type="EMBL" id="KIZ03679.1"/>
    </source>
</evidence>
<dbReference type="KEGG" id="mng:MNEG_4284"/>
<dbReference type="PANTHER" id="PTHR43447">
    <property type="entry name" value="ALPHA-AMYLASE"/>
    <property type="match status" value="1"/>
</dbReference>
<dbReference type="CDD" id="cd11314">
    <property type="entry name" value="AmyAc_arch_bac_plant_AmyA"/>
    <property type="match status" value="1"/>
</dbReference>
<dbReference type="EC" id="3.2.1.1" evidence="3"/>
<organism evidence="10 11">
    <name type="scientific">Monoraphidium neglectum</name>
    <dbReference type="NCBI Taxonomy" id="145388"/>
    <lineage>
        <taxon>Eukaryota</taxon>
        <taxon>Viridiplantae</taxon>
        <taxon>Chlorophyta</taxon>
        <taxon>core chlorophytes</taxon>
        <taxon>Chlorophyceae</taxon>
        <taxon>CS clade</taxon>
        <taxon>Sphaeropleales</taxon>
        <taxon>Selenastraceae</taxon>
        <taxon>Monoraphidium</taxon>
    </lineage>
</organism>
<dbReference type="GO" id="GO:0005509">
    <property type="term" value="F:calcium ion binding"/>
    <property type="evidence" value="ECO:0007669"/>
    <property type="project" value="InterPro"/>
</dbReference>
<dbReference type="InterPro" id="IPR006047">
    <property type="entry name" value="GH13_cat_dom"/>
</dbReference>
<dbReference type="Gene3D" id="3.20.20.80">
    <property type="entry name" value="Glycosidases"/>
    <property type="match status" value="2"/>
</dbReference>
<feature type="domain" description="Alpha-amylase C-terminal beta-sheet" evidence="9">
    <location>
        <begin position="356"/>
        <end position="419"/>
    </location>
</feature>
<evidence type="ECO:0000256" key="4">
    <source>
        <dbReference type="ARBA" id="ARBA00022801"/>
    </source>
</evidence>
<dbReference type="EMBL" id="KK100806">
    <property type="protein sequence ID" value="KIZ03679.1"/>
    <property type="molecule type" value="Genomic_DNA"/>
</dbReference>
<evidence type="ECO:0000256" key="1">
    <source>
        <dbReference type="ARBA" id="ARBA00000548"/>
    </source>
</evidence>
<evidence type="ECO:0000259" key="8">
    <source>
        <dbReference type="SMART" id="SM00642"/>
    </source>
</evidence>
<gene>
    <name evidence="10" type="ORF">MNEG_4284</name>
</gene>
<evidence type="ECO:0000256" key="5">
    <source>
        <dbReference type="ARBA" id="ARBA00023295"/>
    </source>
</evidence>
<dbReference type="Proteomes" id="UP000054498">
    <property type="component" value="Unassembled WGS sequence"/>
</dbReference>
<comment type="similarity">
    <text evidence="2">Belongs to the glycosyl hydrolase 13 family.</text>
</comment>
<dbReference type="OrthoDB" id="550577at2759"/>
<dbReference type="SMART" id="SM00810">
    <property type="entry name" value="Alpha-amyl_C2"/>
    <property type="match status" value="1"/>
</dbReference>
<accession>A0A0D2LA94</accession>
<evidence type="ECO:0000259" key="9">
    <source>
        <dbReference type="SMART" id="SM00810"/>
    </source>
</evidence>
<dbReference type="Pfam" id="PF07821">
    <property type="entry name" value="Alpha-amyl_C2"/>
    <property type="match status" value="1"/>
</dbReference>
<protein>
    <recommendedName>
        <fullName evidence="3">alpha-amylase</fullName>
        <ecNumber evidence="3">3.2.1.1</ecNumber>
    </recommendedName>
    <alternativeName>
        <fullName evidence="6">1,4-alpha-D-glucan glucanohydrolase</fullName>
    </alternativeName>
</protein>
<dbReference type="SUPFAM" id="SSF51445">
    <property type="entry name" value="(Trans)glycosidases"/>
    <property type="match status" value="1"/>
</dbReference>
<feature type="domain" description="Glycosyl hydrolase family 13 catalytic" evidence="8">
    <location>
        <begin position="24"/>
        <end position="355"/>
    </location>
</feature>
<dbReference type="SMART" id="SM00642">
    <property type="entry name" value="Aamy"/>
    <property type="match status" value="1"/>
</dbReference>